<dbReference type="Proteomes" id="UP000887566">
    <property type="component" value="Unplaced"/>
</dbReference>
<dbReference type="WBParaSite" id="PSAMB.scaffold159size70710.g2850.t1">
    <property type="protein sequence ID" value="PSAMB.scaffold159size70710.g2850.t1"/>
    <property type="gene ID" value="PSAMB.scaffold159size70710.g2850"/>
</dbReference>
<dbReference type="GO" id="GO:0016020">
    <property type="term" value="C:membrane"/>
    <property type="evidence" value="ECO:0007669"/>
    <property type="project" value="UniProtKB-SubCell"/>
</dbReference>
<evidence type="ECO:0000259" key="6">
    <source>
        <dbReference type="PROSITE" id="PS50856"/>
    </source>
</evidence>
<comment type="subcellular location">
    <subcellularLocation>
        <location evidence="1">Membrane</location>
    </subcellularLocation>
</comment>
<reference evidence="9" key="1">
    <citation type="submission" date="2022-11" db="UniProtKB">
        <authorList>
            <consortium name="WormBaseParasite"/>
        </authorList>
    </citation>
    <scope>IDENTIFICATION</scope>
</reference>
<keyword evidence="4" id="KW-0472">Membrane</keyword>
<feature type="chain" id="PRO_5037800961" evidence="5">
    <location>
        <begin position="20"/>
        <end position="587"/>
    </location>
</feature>
<feature type="domain" description="AMOP" evidence="6">
    <location>
        <begin position="491"/>
        <end position="587"/>
    </location>
</feature>
<dbReference type="PROSITE" id="PS51220">
    <property type="entry name" value="NIDO"/>
    <property type="match status" value="1"/>
</dbReference>
<evidence type="ECO:0000256" key="1">
    <source>
        <dbReference type="ARBA" id="ARBA00004370"/>
    </source>
</evidence>
<evidence type="ECO:0000313" key="8">
    <source>
        <dbReference type="Proteomes" id="UP000887566"/>
    </source>
</evidence>
<protein>
    <submittedName>
        <fullName evidence="9">Sushi, nidogen and EGF-like domain-containing protein 1</fullName>
    </submittedName>
</protein>
<accession>A0A914V6F4</accession>
<dbReference type="SMART" id="SM00539">
    <property type="entry name" value="NIDO"/>
    <property type="match status" value="1"/>
</dbReference>
<evidence type="ECO:0000256" key="3">
    <source>
        <dbReference type="ARBA" id="ARBA00022989"/>
    </source>
</evidence>
<dbReference type="Pfam" id="PF06119">
    <property type="entry name" value="NIDO"/>
    <property type="match status" value="1"/>
</dbReference>
<organism evidence="8 9">
    <name type="scientific">Plectus sambesii</name>
    <dbReference type="NCBI Taxonomy" id="2011161"/>
    <lineage>
        <taxon>Eukaryota</taxon>
        <taxon>Metazoa</taxon>
        <taxon>Ecdysozoa</taxon>
        <taxon>Nematoda</taxon>
        <taxon>Chromadorea</taxon>
        <taxon>Plectida</taxon>
        <taxon>Plectina</taxon>
        <taxon>Plectoidea</taxon>
        <taxon>Plectidae</taxon>
        <taxon>Plectus</taxon>
    </lineage>
</organism>
<evidence type="ECO:0000256" key="4">
    <source>
        <dbReference type="ARBA" id="ARBA00023136"/>
    </source>
</evidence>
<sequence length="587" mass="64232">MCLKAHVLLFILSWPMCAAKVPIGEFFPFGVENGDAVMERSDDGSSPRLPLSIAFPFFDFLHDALWVNVNGAISFVAAISTYTPACKAVTSDHRMIEPFWGDIDIRFTGDIFYRESFDTSVLRKAISEVASAFPDSQNVQLKWVYVITWFNVTFYPGTYNPRNTFQVALTTDGIQSFAIFYYNNITWTTGTSTGGNTSGLGGTPAQAGFDAGDGKTLFMIPGSCMDDIITIGDRSNVDSPGKWLFRVDNSNIQSAGCSTNFTGTFRVAPSFVDTNGHVDIEVSGPCVEEAENATCRFYDPNGNVTDVLAAKLGNQTSMTLLCATPFFYSIGRLRLDLIITHNDSTIKNIFNGYLYVVMPPETDGLLQFDIQPSQNDSDSFELTFTWNPESIGRDINFVDINMFIMKADTKIWQQGLQIAKKVVNNGIFKAVFSDAVLMDLTCGITPIELGVKAAFSVGGGIYDVIANPEHREHLIFTAGTVAVDFLSSVCGPPVRAAACLAWFALDPGPPKNLIPCPPNSTWARADPRFQLDYGCGVVPKPCNYHEGADYCIDSIEPSADGGMQQCCYKDDKILLGPPGTTLQKIFL</sequence>
<evidence type="ECO:0000313" key="9">
    <source>
        <dbReference type="WBParaSite" id="PSAMB.scaffold159size70710.g2850.t1"/>
    </source>
</evidence>
<evidence type="ECO:0000256" key="5">
    <source>
        <dbReference type="SAM" id="SignalP"/>
    </source>
</evidence>
<evidence type="ECO:0000259" key="7">
    <source>
        <dbReference type="PROSITE" id="PS51220"/>
    </source>
</evidence>
<keyword evidence="5" id="KW-0732">Signal</keyword>
<proteinExistence type="predicted"/>
<keyword evidence="3" id="KW-1133">Transmembrane helix</keyword>
<dbReference type="InterPro" id="IPR003886">
    <property type="entry name" value="NIDO_dom"/>
</dbReference>
<dbReference type="PROSITE" id="PS50856">
    <property type="entry name" value="AMOP"/>
    <property type="match status" value="1"/>
</dbReference>
<dbReference type="PANTHER" id="PTHR13802">
    <property type="entry name" value="MUCIN 4-RELATED"/>
    <property type="match status" value="1"/>
</dbReference>
<feature type="domain" description="NIDO" evidence="7">
    <location>
        <begin position="98"/>
        <end position="250"/>
    </location>
</feature>
<keyword evidence="2" id="KW-0812">Transmembrane</keyword>
<dbReference type="InterPro" id="IPR005533">
    <property type="entry name" value="AMOP_dom"/>
</dbReference>
<feature type="signal peptide" evidence="5">
    <location>
        <begin position="1"/>
        <end position="19"/>
    </location>
</feature>
<dbReference type="PANTHER" id="PTHR13802:SF59">
    <property type="entry name" value="SUSHI DOMAIN-CONTAINING PROTEIN 2"/>
    <property type="match status" value="1"/>
</dbReference>
<dbReference type="GO" id="GO:0007160">
    <property type="term" value="P:cell-matrix adhesion"/>
    <property type="evidence" value="ECO:0007669"/>
    <property type="project" value="InterPro"/>
</dbReference>
<keyword evidence="8" id="KW-1185">Reference proteome</keyword>
<evidence type="ECO:0000256" key="2">
    <source>
        <dbReference type="ARBA" id="ARBA00022692"/>
    </source>
</evidence>
<dbReference type="Pfam" id="PF03782">
    <property type="entry name" value="AMOP"/>
    <property type="match status" value="1"/>
</dbReference>
<dbReference type="AlphaFoldDB" id="A0A914V6F4"/>
<name>A0A914V6F4_9BILA</name>
<dbReference type="InterPro" id="IPR051495">
    <property type="entry name" value="Epithelial_Barrier/Signaling"/>
</dbReference>
<dbReference type="SMART" id="SM00723">
    <property type="entry name" value="AMOP"/>
    <property type="match status" value="1"/>
</dbReference>